<dbReference type="Proteomes" id="UP001162162">
    <property type="component" value="Unassembled WGS sequence"/>
</dbReference>
<name>A0AAV8YF20_9CUCU</name>
<comment type="caution">
    <text evidence="2">The sequence shown here is derived from an EMBL/GenBank/DDBJ whole genome shotgun (WGS) entry which is preliminary data.</text>
</comment>
<organism evidence="2 3">
    <name type="scientific">Aromia moschata</name>
    <dbReference type="NCBI Taxonomy" id="1265417"/>
    <lineage>
        <taxon>Eukaryota</taxon>
        <taxon>Metazoa</taxon>
        <taxon>Ecdysozoa</taxon>
        <taxon>Arthropoda</taxon>
        <taxon>Hexapoda</taxon>
        <taxon>Insecta</taxon>
        <taxon>Pterygota</taxon>
        <taxon>Neoptera</taxon>
        <taxon>Endopterygota</taxon>
        <taxon>Coleoptera</taxon>
        <taxon>Polyphaga</taxon>
        <taxon>Cucujiformia</taxon>
        <taxon>Chrysomeloidea</taxon>
        <taxon>Cerambycidae</taxon>
        <taxon>Cerambycinae</taxon>
        <taxon>Callichromatini</taxon>
        <taxon>Aromia</taxon>
    </lineage>
</organism>
<feature type="region of interest" description="Disordered" evidence="1">
    <location>
        <begin position="30"/>
        <end position="58"/>
    </location>
</feature>
<accession>A0AAV8YF20</accession>
<proteinExistence type="predicted"/>
<evidence type="ECO:0000313" key="2">
    <source>
        <dbReference type="EMBL" id="KAJ8949366.1"/>
    </source>
</evidence>
<evidence type="ECO:0000256" key="1">
    <source>
        <dbReference type="SAM" id="MobiDB-lite"/>
    </source>
</evidence>
<reference evidence="2" key="1">
    <citation type="journal article" date="2023" name="Insect Mol. Biol.">
        <title>Genome sequencing provides insights into the evolution of gene families encoding plant cell wall-degrading enzymes in longhorned beetles.</title>
        <authorList>
            <person name="Shin N.R."/>
            <person name="Okamura Y."/>
            <person name="Kirsch R."/>
            <person name="Pauchet Y."/>
        </authorList>
    </citation>
    <scope>NUCLEOTIDE SEQUENCE</scope>
    <source>
        <strain evidence="2">AMC_N1</strain>
    </source>
</reference>
<sequence>MKNNNNFNREDGYRLSNTWRLAIPRASDLECHGQPSSTDVQPTIAEPRITKPQSPNFDSKIFGKDRNSLKPVFNAKQFLSSGSISTRYQYRSTAVGHHIKSFLHQIDQIY</sequence>
<evidence type="ECO:0000313" key="3">
    <source>
        <dbReference type="Proteomes" id="UP001162162"/>
    </source>
</evidence>
<dbReference type="EMBL" id="JAPWTK010000119">
    <property type="protein sequence ID" value="KAJ8949366.1"/>
    <property type="molecule type" value="Genomic_DNA"/>
</dbReference>
<protein>
    <submittedName>
        <fullName evidence="2">Uncharacterized protein</fullName>
    </submittedName>
</protein>
<gene>
    <name evidence="2" type="ORF">NQ318_012031</name>
</gene>
<keyword evidence="3" id="KW-1185">Reference proteome</keyword>
<dbReference type="AlphaFoldDB" id="A0AAV8YF20"/>